<accession>A0ABQ2J6K3</accession>
<name>A0ABQ2J6K3_9DEIO</name>
<evidence type="ECO:0000313" key="2">
    <source>
        <dbReference type="Proteomes" id="UP000645517"/>
    </source>
</evidence>
<sequence>MHSDSFAVLGRWGDSATLLSQPTDQKNLTYLTHQLSVALFNLGNITQAQTVLSRYRRDSGSDDLLNMTQMIDSMYGRADFTRSNLTTANQRYGWTIDAMLLMERAASLPPYGKGLQASHEFLREVLKLSEEALTRDVGNSDRLYVAWMRARCRLLLGEYGVALSELAALPALERQDLYNRVLLCALELECLMLPLSQGPAPLADVERKFREIFQDVKTIPFADADGLIALVMRWHPMAAAYLALMPEPLREFTPALDLLLRVTDKASWQGNSVPPQLIAPLIRWHLRVPVLNTTLSGNAAYQVARLSRQVGEATVWGPVVPLLPVVVALSRGGEAHRDAAGRAWRDFGMLPGAHRDPELEGVVEVWRAVVAGERPLGDGLRALQDL</sequence>
<dbReference type="Proteomes" id="UP000645517">
    <property type="component" value="Unassembled WGS sequence"/>
</dbReference>
<dbReference type="RefSeq" id="WP_189056794.1">
    <property type="nucleotide sequence ID" value="NZ_BMOR01000008.1"/>
</dbReference>
<comment type="caution">
    <text evidence="1">The sequence shown here is derived from an EMBL/GenBank/DDBJ whole genome shotgun (WGS) entry which is preliminary data.</text>
</comment>
<proteinExistence type="predicted"/>
<protein>
    <submittedName>
        <fullName evidence="1">Uncharacterized protein</fullName>
    </submittedName>
</protein>
<organism evidence="1 2">
    <name type="scientific">Deinococcus daejeonensis</name>
    <dbReference type="NCBI Taxonomy" id="1007098"/>
    <lineage>
        <taxon>Bacteria</taxon>
        <taxon>Thermotogati</taxon>
        <taxon>Deinococcota</taxon>
        <taxon>Deinococci</taxon>
        <taxon>Deinococcales</taxon>
        <taxon>Deinococcaceae</taxon>
        <taxon>Deinococcus</taxon>
    </lineage>
</organism>
<evidence type="ECO:0000313" key="1">
    <source>
        <dbReference type="EMBL" id="GGN38846.1"/>
    </source>
</evidence>
<dbReference type="EMBL" id="BMOR01000008">
    <property type="protein sequence ID" value="GGN38846.1"/>
    <property type="molecule type" value="Genomic_DNA"/>
</dbReference>
<keyword evidence="2" id="KW-1185">Reference proteome</keyword>
<reference evidence="2" key="1">
    <citation type="journal article" date="2019" name="Int. J. Syst. Evol. Microbiol.">
        <title>The Global Catalogue of Microorganisms (GCM) 10K type strain sequencing project: providing services to taxonomists for standard genome sequencing and annotation.</title>
        <authorList>
            <consortium name="The Broad Institute Genomics Platform"/>
            <consortium name="The Broad Institute Genome Sequencing Center for Infectious Disease"/>
            <person name="Wu L."/>
            <person name="Ma J."/>
        </authorList>
    </citation>
    <scope>NUCLEOTIDE SEQUENCE [LARGE SCALE GENOMIC DNA]</scope>
    <source>
        <strain evidence="2">JCM 16918</strain>
    </source>
</reference>
<gene>
    <name evidence="1" type="ORF">GCM10010842_22090</name>
</gene>